<dbReference type="RefSeq" id="WP_202806836.1">
    <property type="nucleotide sequence ID" value="NZ_AONB01000007.1"/>
</dbReference>
<feature type="domain" description="Response regulatory" evidence="2">
    <location>
        <begin position="1"/>
        <end position="115"/>
    </location>
</feature>
<gene>
    <name evidence="3" type="ORF">D791_01772</name>
</gene>
<dbReference type="InterPro" id="IPR001789">
    <property type="entry name" value="Sig_transdc_resp-reg_receiver"/>
</dbReference>
<dbReference type="GO" id="GO:0000160">
    <property type="term" value="P:phosphorelay signal transduction system"/>
    <property type="evidence" value="ECO:0007669"/>
    <property type="project" value="InterPro"/>
</dbReference>
<keyword evidence="4" id="KW-1185">Reference proteome</keyword>
<proteinExistence type="predicted"/>
<accession>W9V5F4</accession>
<dbReference type="Pfam" id="PF00072">
    <property type="entry name" value="Response_reg"/>
    <property type="match status" value="1"/>
</dbReference>
<sequence>MWVDDTPKNNSYLVASLQEMGHIVDIALDTEEGIRKFEESPYDIVISDMDRPEDKKAGITLARTIQTIRSDVPYFIFCGGWAAKNLREESLSAGVTEITSSGTTLLSRLPLENGS</sequence>
<dbReference type="Proteomes" id="UP000019464">
    <property type="component" value="Unassembled WGS sequence"/>
</dbReference>
<reference evidence="3 4" key="2">
    <citation type="journal article" date="2015" name="Syst. Appl. Microbiol.">
        <title>Nitrincola nitratireducens sp. nov. isolated from a haloalkaline crater lake.</title>
        <authorList>
            <person name="Singh A."/>
            <person name="Vaidya B."/>
            <person name="Tanuku N.R."/>
            <person name="Pinnaka A.K."/>
        </authorList>
    </citation>
    <scope>NUCLEOTIDE SEQUENCE [LARGE SCALE GENOMIC DNA]</scope>
    <source>
        <strain evidence="3 4">AK23</strain>
    </source>
</reference>
<keyword evidence="1" id="KW-0597">Phosphoprotein</keyword>
<evidence type="ECO:0000259" key="2">
    <source>
        <dbReference type="PROSITE" id="PS50110"/>
    </source>
</evidence>
<comment type="caution">
    <text evidence="3">The sequence shown here is derived from an EMBL/GenBank/DDBJ whole genome shotgun (WGS) entry which is preliminary data.</text>
</comment>
<dbReference type="PROSITE" id="PS50110">
    <property type="entry name" value="RESPONSE_REGULATORY"/>
    <property type="match status" value="1"/>
</dbReference>
<dbReference type="STRING" id="1229521.D791_01772"/>
<dbReference type="InterPro" id="IPR011006">
    <property type="entry name" value="CheY-like_superfamily"/>
</dbReference>
<dbReference type="CDD" id="cd00156">
    <property type="entry name" value="REC"/>
    <property type="match status" value="1"/>
</dbReference>
<evidence type="ECO:0000313" key="3">
    <source>
        <dbReference type="EMBL" id="EXJ11317.1"/>
    </source>
</evidence>
<dbReference type="EMBL" id="AONB01000007">
    <property type="protein sequence ID" value="EXJ11317.1"/>
    <property type="molecule type" value="Genomic_DNA"/>
</dbReference>
<dbReference type="SUPFAM" id="SSF52172">
    <property type="entry name" value="CheY-like"/>
    <property type="match status" value="1"/>
</dbReference>
<evidence type="ECO:0000313" key="4">
    <source>
        <dbReference type="Proteomes" id="UP000019464"/>
    </source>
</evidence>
<protein>
    <submittedName>
        <fullName evidence="3">Heavy metal response regulator</fullName>
    </submittedName>
</protein>
<name>W9V5F4_9GAMM</name>
<dbReference type="AlphaFoldDB" id="W9V5F4"/>
<evidence type="ECO:0000256" key="1">
    <source>
        <dbReference type="PROSITE-ProRule" id="PRU00169"/>
    </source>
</evidence>
<feature type="modified residue" description="4-aspartylphosphate" evidence="1">
    <location>
        <position position="48"/>
    </location>
</feature>
<organism evidence="3 4">
    <name type="scientific">Nitrincola nitratireducens</name>
    <dbReference type="NCBI Taxonomy" id="1229521"/>
    <lineage>
        <taxon>Bacteria</taxon>
        <taxon>Pseudomonadati</taxon>
        <taxon>Pseudomonadota</taxon>
        <taxon>Gammaproteobacteria</taxon>
        <taxon>Oceanospirillales</taxon>
        <taxon>Oceanospirillaceae</taxon>
        <taxon>Nitrincola</taxon>
    </lineage>
</organism>
<dbReference type="SMART" id="SM00448">
    <property type="entry name" value="REC"/>
    <property type="match status" value="1"/>
</dbReference>
<dbReference type="Gene3D" id="3.40.50.2300">
    <property type="match status" value="1"/>
</dbReference>
<reference evidence="4" key="1">
    <citation type="submission" date="2012-11" db="EMBL/GenBank/DDBJ databases">
        <authorList>
            <person name="Singh A."/>
            <person name="Pinnaka A.K."/>
            <person name="Vaidya B."/>
        </authorList>
    </citation>
    <scope>NUCLEOTIDE SEQUENCE [LARGE SCALE GENOMIC DNA]</scope>
    <source>
        <strain evidence="4">AK23</strain>
    </source>
</reference>